<dbReference type="SMART" id="SM00228">
    <property type="entry name" value="PDZ"/>
    <property type="match status" value="1"/>
</dbReference>
<proteinExistence type="predicted"/>
<dbReference type="InterPro" id="IPR036034">
    <property type="entry name" value="PDZ_sf"/>
</dbReference>
<dbReference type="PROSITE" id="PS50106">
    <property type="entry name" value="PDZ"/>
    <property type="match status" value="1"/>
</dbReference>
<accession>A0ABW5PMX5</accession>
<dbReference type="SUPFAM" id="SSF50156">
    <property type="entry name" value="PDZ domain-like"/>
    <property type="match status" value="1"/>
</dbReference>
<dbReference type="RefSeq" id="WP_377607582.1">
    <property type="nucleotide sequence ID" value="NZ_JBHUME010000019.1"/>
</dbReference>
<comment type="caution">
    <text evidence="3">The sequence shown here is derived from an EMBL/GenBank/DDBJ whole genome shotgun (WGS) entry which is preliminary data.</text>
</comment>
<feature type="transmembrane region" description="Helical" evidence="1">
    <location>
        <begin position="107"/>
        <end position="124"/>
    </location>
</feature>
<dbReference type="Proteomes" id="UP001597541">
    <property type="component" value="Unassembled WGS sequence"/>
</dbReference>
<feature type="transmembrane region" description="Helical" evidence="1">
    <location>
        <begin position="225"/>
        <end position="242"/>
    </location>
</feature>
<evidence type="ECO:0000259" key="2">
    <source>
        <dbReference type="PROSITE" id="PS50106"/>
    </source>
</evidence>
<dbReference type="Pfam" id="PF17820">
    <property type="entry name" value="PDZ_6"/>
    <property type="match status" value="1"/>
</dbReference>
<feature type="transmembrane region" description="Helical" evidence="1">
    <location>
        <begin position="254"/>
        <end position="275"/>
    </location>
</feature>
<gene>
    <name evidence="3" type="ORF">ACFSUF_24550</name>
</gene>
<keyword evidence="1" id="KW-0812">Transmembrane</keyword>
<sequence>MEIALEVLHRFAGAFLQLLIQPFYYIGILLIVLQYRRQIKLERKLFHTKLHSLVDESLRTLVWGFLSGLGASVVLAFVGIGLKMEVVLLLWALSILLMFVRSRYLCFAYSIGLLGIIQFIVSFLPQALETPGFWGDMLRLVDEVSMPGLLVLVAVVHAVEALLVRGTGARSATPLFMESKRGKVVGGFQLYGFWPVPLFLTVPAADGGMSVSWPTLFDGLQGAGGWTFLAFPLIIGFTEMTWTRLPSQKVRLSGFLLFGYSIAVLIMGLAAWYWAPFTIAASVGSIVLHEAMIRYSLRVEHEGSPMFVHDRRGLMVLDVLPGSPAAELGIVTGERIHKVNGVKVTRKEDLHAALGLQSAFCKLEVINLEGQSKFVQRALFAGEHHMLGVILAPDQQAMYVVDTNQTNLWTVLRGKLTGLSRNGPADM</sequence>
<keyword evidence="1" id="KW-0472">Membrane</keyword>
<name>A0ABW5PMX5_9BACL</name>
<keyword evidence="4" id="KW-1185">Reference proteome</keyword>
<dbReference type="EMBL" id="JBHUME010000019">
    <property type="protein sequence ID" value="MFD2615582.1"/>
    <property type="molecule type" value="Genomic_DNA"/>
</dbReference>
<organism evidence="3 4">
    <name type="scientific">Paenibacillus gansuensis</name>
    <dbReference type="NCBI Taxonomy" id="306542"/>
    <lineage>
        <taxon>Bacteria</taxon>
        <taxon>Bacillati</taxon>
        <taxon>Bacillota</taxon>
        <taxon>Bacilli</taxon>
        <taxon>Bacillales</taxon>
        <taxon>Paenibacillaceae</taxon>
        <taxon>Paenibacillus</taxon>
    </lineage>
</organism>
<feature type="transmembrane region" description="Helical" evidence="1">
    <location>
        <begin position="184"/>
        <end position="205"/>
    </location>
</feature>
<evidence type="ECO:0000313" key="4">
    <source>
        <dbReference type="Proteomes" id="UP001597541"/>
    </source>
</evidence>
<protein>
    <submittedName>
        <fullName evidence="3">PDZ domain-containing protein</fullName>
    </submittedName>
</protein>
<keyword evidence="1" id="KW-1133">Transmembrane helix</keyword>
<feature type="domain" description="PDZ" evidence="2">
    <location>
        <begin position="313"/>
        <end position="344"/>
    </location>
</feature>
<dbReference type="InterPro" id="IPR001478">
    <property type="entry name" value="PDZ"/>
</dbReference>
<feature type="transmembrane region" description="Helical" evidence="1">
    <location>
        <begin position="144"/>
        <end position="163"/>
    </location>
</feature>
<dbReference type="InterPro" id="IPR041489">
    <property type="entry name" value="PDZ_6"/>
</dbReference>
<feature type="transmembrane region" description="Helical" evidence="1">
    <location>
        <begin position="12"/>
        <end position="35"/>
    </location>
</feature>
<reference evidence="4" key="1">
    <citation type="journal article" date="2019" name="Int. J. Syst. Evol. Microbiol.">
        <title>The Global Catalogue of Microorganisms (GCM) 10K type strain sequencing project: providing services to taxonomists for standard genome sequencing and annotation.</title>
        <authorList>
            <consortium name="The Broad Institute Genomics Platform"/>
            <consortium name="The Broad Institute Genome Sequencing Center for Infectious Disease"/>
            <person name="Wu L."/>
            <person name="Ma J."/>
        </authorList>
    </citation>
    <scope>NUCLEOTIDE SEQUENCE [LARGE SCALE GENOMIC DNA]</scope>
    <source>
        <strain evidence="4">KCTC 3950</strain>
    </source>
</reference>
<dbReference type="Gene3D" id="2.30.42.10">
    <property type="match status" value="1"/>
</dbReference>
<evidence type="ECO:0000313" key="3">
    <source>
        <dbReference type="EMBL" id="MFD2615582.1"/>
    </source>
</evidence>
<feature type="transmembrane region" description="Helical" evidence="1">
    <location>
        <begin position="56"/>
        <end position="78"/>
    </location>
</feature>
<feature type="transmembrane region" description="Helical" evidence="1">
    <location>
        <begin position="84"/>
        <end position="100"/>
    </location>
</feature>
<evidence type="ECO:0000256" key="1">
    <source>
        <dbReference type="SAM" id="Phobius"/>
    </source>
</evidence>